<feature type="compositionally biased region" description="Basic residues" evidence="1">
    <location>
        <begin position="47"/>
        <end position="57"/>
    </location>
</feature>
<reference evidence="2" key="1">
    <citation type="journal article" date="2020" name="Phytopathology">
        <title>Genome Sequence Resources of Colletotrichum truncatum, C. plurivorum, C. musicola, and C. sojae: Four Species Pathogenic to Soybean (Glycine max).</title>
        <authorList>
            <person name="Rogerio F."/>
            <person name="Boufleur T.R."/>
            <person name="Ciampi-Guillardi M."/>
            <person name="Sukno S.A."/>
            <person name="Thon M.R."/>
            <person name="Massola Junior N.S."/>
            <person name="Baroncelli R."/>
        </authorList>
    </citation>
    <scope>NUCLEOTIDE SEQUENCE</scope>
    <source>
        <strain evidence="2">LFN00145</strain>
    </source>
</reference>
<gene>
    <name evidence="2" type="ORF">CPLU01_02138</name>
</gene>
<dbReference type="EMBL" id="WIGO01000016">
    <property type="protein sequence ID" value="KAF6838868.1"/>
    <property type="molecule type" value="Genomic_DNA"/>
</dbReference>
<sequence>MQMTSVLSQPFGNSALLQAKPNQANRPLLSQKAVESSRSSYNDRRPQPRQRQRRMPRRPSASIQPATAAAPSVPAGTGTEPGAARSSGKAGRGPALTDV</sequence>
<keyword evidence="3" id="KW-1185">Reference proteome</keyword>
<evidence type="ECO:0000313" key="2">
    <source>
        <dbReference type="EMBL" id="KAF6838868.1"/>
    </source>
</evidence>
<evidence type="ECO:0000313" key="3">
    <source>
        <dbReference type="Proteomes" id="UP000654918"/>
    </source>
</evidence>
<feature type="compositionally biased region" description="Low complexity" evidence="1">
    <location>
        <begin position="81"/>
        <end position="99"/>
    </location>
</feature>
<dbReference type="Proteomes" id="UP000654918">
    <property type="component" value="Unassembled WGS sequence"/>
</dbReference>
<dbReference type="AlphaFoldDB" id="A0A8H6KXB1"/>
<organism evidence="2 3">
    <name type="scientific">Colletotrichum plurivorum</name>
    <dbReference type="NCBI Taxonomy" id="2175906"/>
    <lineage>
        <taxon>Eukaryota</taxon>
        <taxon>Fungi</taxon>
        <taxon>Dikarya</taxon>
        <taxon>Ascomycota</taxon>
        <taxon>Pezizomycotina</taxon>
        <taxon>Sordariomycetes</taxon>
        <taxon>Hypocreomycetidae</taxon>
        <taxon>Glomerellales</taxon>
        <taxon>Glomerellaceae</taxon>
        <taxon>Colletotrichum</taxon>
        <taxon>Colletotrichum orchidearum species complex</taxon>
    </lineage>
</organism>
<proteinExistence type="predicted"/>
<protein>
    <submittedName>
        <fullName evidence="2">Uncharacterized protein</fullName>
    </submittedName>
</protein>
<feature type="region of interest" description="Disordered" evidence="1">
    <location>
        <begin position="17"/>
        <end position="99"/>
    </location>
</feature>
<name>A0A8H6KXB1_9PEZI</name>
<comment type="caution">
    <text evidence="2">The sequence shown here is derived from an EMBL/GenBank/DDBJ whole genome shotgun (WGS) entry which is preliminary data.</text>
</comment>
<accession>A0A8H6KXB1</accession>
<evidence type="ECO:0000256" key="1">
    <source>
        <dbReference type="SAM" id="MobiDB-lite"/>
    </source>
</evidence>